<dbReference type="PANTHER" id="PTHR46796:SF2">
    <property type="entry name" value="TRANSCRIPTIONAL REGULATORY PROTEIN"/>
    <property type="match status" value="1"/>
</dbReference>
<dbReference type="InterPro" id="IPR018062">
    <property type="entry name" value="HTH_AraC-typ_CS"/>
</dbReference>
<evidence type="ECO:0000313" key="7">
    <source>
        <dbReference type="Proteomes" id="UP000290092"/>
    </source>
</evidence>
<keyword evidence="2" id="KW-0238">DNA-binding</keyword>
<dbReference type="PANTHER" id="PTHR46796">
    <property type="entry name" value="HTH-TYPE TRANSCRIPTIONAL ACTIVATOR RHAS-RELATED"/>
    <property type="match status" value="1"/>
</dbReference>
<evidence type="ECO:0000313" key="6">
    <source>
        <dbReference type="EMBL" id="RXK16552.1"/>
    </source>
</evidence>
<feature type="domain" description="HTH araC/xylS-type" evidence="5">
    <location>
        <begin position="161"/>
        <end position="258"/>
    </location>
</feature>
<proteinExistence type="predicted"/>
<dbReference type="InterPro" id="IPR037923">
    <property type="entry name" value="HTH-like"/>
</dbReference>
<dbReference type="SUPFAM" id="SSF51215">
    <property type="entry name" value="Regulatory protein AraC"/>
    <property type="match status" value="1"/>
</dbReference>
<accession>A0AAX2AHQ0</accession>
<dbReference type="GO" id="GO:0003700">
    <property type="term" value="F:DNA-binding transcription factor activity"/>
    <property type="evidence" value="ECO:0007669"/>
    <property type="project" value="InterPro"/>
</dbReference>
<dbReference type="InterPro" id="IPR009057">
    <property type="entry name" value="Homeodomain-like_sf"/>
</dbReference>
<dbReference type="EMBL" id="NXID01000006">
    <property type="protein sequence ID" value="RXK16552.1"/>
    <property type="molecule type" value="Genomic_DNA"/>
</dbReference>
<dbReference type="GO" id="GO:0043565">
    <property type="term" value="F:sequence-specific DNA binding"/>
    <property type="evidence" value="ECO:0007669"/>
    <property type="project" value="InterPro"/>
</dbReference>
<dbReference type="Pfam" id="PF12833">
    <property type="entry name" value="HTH_18"/>
    <property type="match status" value="1"/>
</dbReference>
<dbReference type="PROSITE" id="PS01124">
    <property type="entry name" value="HTH_ARAC_FAMILY_2"/>
    <property type="match status" value="1"/>
</dbReference>
<keyword evidence="4" id="KW-0804">Transcription</keyword>
<evidence type="ECO:0000259" key="5">
    <source>
        <dbReference type="PROSITE" id="PS01124"/>
    </source>
</evidence>
<dbReference type="SMART" id="SM00342">
    <property type="entry name" value="HTH_ARAC"/>
    <property type="match status" value="1"/>
</dbReference>
<keyword evidence="7" id="KW-1185">Reference proteome</keyword>
<dbReference type="Gene3D" id="1.10.10.60">
    <property type="entry name" value="Homeodomain-like"/>
    <property type="match status" value="2"/>
</dbReference>
<sequence>MKKLLLNTTFESVRLSNDNFSKHFHDTYTIGITYEGMLKTFNSNQTYDSYEFTSRVNNPGEVHGGVATSWSHANFYPSVEMLSSLYEDIYFEKKVPLFEKHIINDKFLFFKLHKFFLSFYKNEDFLQTQTLLIDALSYLIINYTSQTKKDFHIFDNKKVVKRSYEFIQDCIDYEFDLDILASNANMSKFHFLRVFKNELGITPHNFIINERVNKAIKLIKNGVSLSQASMQAGFSDQSHFTRNFKKLYGYTPAFVKNSNIVL</sequence>
<dbReference type="InterPro" id="IPR020449">
    <property type="entry name" value="Tscrpt_reg_AraC-type_HTH"/>
</dbReference>
<evidence type="ECO:0000256" key="1">
    <source>
        <dbReference type="ARBA" id="ARBA00023015"/>
    </source>
</evidence>
<evidence type="ECO:0000256" key="2">
    <source>
        <dbReference type="ARBA" id="ARBA00023125"/>
    </source>
</evidence>
<dbReference type="Proteomes" id="UP000290092">
    <property type="component" value="Unassembled WGS sequence"/>
</dbReference>
<dbReference type="InterPro" id="IPR003313">
    <property type="entry name" value="AraC-bd"/>
</dbReference>
<dbReference type="PRINTS" id="PR00032">
    <property type="entry name" value="HTHARAC"/>
</dbReference>
<dbReference type="KEGG" id="amyt:AMYT_0737"/>
<keyword evidence="3" id="KW-0010">Activator</keyword>
<dbReference type="InterPro" id="IPR050204">
    <property type="entry name" value="AraC_XylS_family_regulators"/>
</dbReference>
<dbReference type="PROSITE" id="PS00041">
    <property type="entry name" value="HTH_ARAC_FAMILY_1"/>
    <property type="match status" value="1"/>
</dbReference>
<dbReference type="Pfam" id="PF02311">
    <property type="entry name" value="AraC_binding"/>
    <property type="match status" value="1"/>
</dbReference>
<comment type="caution">
    <text evidence="6">The sequence shown here is derived from an EMBL/GenBank/DDBJ whole genome shotgun (WGS) entry which is preliminary data.</text>
</comment>
<dbReference type="AlphaFoldDB" id="A0AAX2AHQ0"/>
<reference evidence="6 7" key="1">
    <citation type="submission" date="2017-09" db="EMBL/GenBank/DDBJ databases">
        <title>Genomics of the genus Arcobacter.</title>
        <authorList>
            <person name="Perez-Cataluna A."/>
            <person name="Figueras M.J."/>
            <person name="Salas-Masso N."/>
        </authorList>
    </citation>
    <scope>NUCLEOTIDE SEQUENCE [LARGE SCALE GENOMIC DNA]</scope>
    <source>
        <strain evidence="6 7">CECT 7386</strain>
    </source>
</reference>
<dbReference type="SUPFAM" id="SSF46689">
    <property type="entry name" value="Homeodomain-like"/>
    <property type="match status" value="2"/>
</dbReference>
<organism evidence="6 7">
    <name type="scientific">Malaciobacter mytili LMG 24559</name>
    <dbReference type="NCBI Taxonomy" id="1032238"/>
    <lineage>
        <taxon>Bacteria</taxon>
        <taxon>Pseudomonadati</taxon>
        <taxon>Campylobacterota</taxon>
        <taxon>Epsilonproteobacteria</taxon>
        <taxon>Campylobacterales</taxon>
        <taxon>Arcobacteraceae</taxon>
        <taxon>Malaciobacter</taxon>
    </lineage>
</organism>
<gene>
    <name evidence="6" type="ORF">CP985_03095</name>
</gene>
<name>A0AAX2AHQ0_9BACT</name>
<keyword evidence="1" id="KW-0805">Transcription regulation</keyword>
<protein>
    <submittedName>
        <fullName evidence="6">AraC family transcriptional regulator</fullName>
    </submittedName>
</protein>
<dbReference type="InterPro" id="IPR018060">
    <property type="entry name" value="HTH_AraC"/>
</dbReference>
<dbReference type="RefSeq" id="WP_114841205.1">
    <property type="nucleotide sequence ID" value="NZ_CP031219.1"/>
</dbReference>
<evidence type="ECO:0000256" key="4">
    <source>
        <dbReference type="ARBA" id="ARBA00023163"/>
    </source>
</evidence>
<evidence type="ECO:0000256" key="3">
    <source>
        <dbReference type="ARBA" id="ARBA00023159"/>
    </source>
</evidence>